<feature type="transmembrane region" description="Helical" evidence="1">
    <location>
        <begin position="124"/>
        <end position="141"/>
    </location>
</feature>
<dbReference type="Proteomes" id="UP000019402">
    <property type="component" value="Unassembled WGS sequence"/>
</dbReference>
<organism evidence="2 3">
    <name type="scientific">Saccharicrinis fermentans DSM 9555 = JCM 21142</name>
    <dbReference type="NCBI Taxonomy" id="869213"/>
    <lineage>
        <taxon>Bacteria</taxon>
        <taxon>Pseudomonadati</taxon>
        <taxon>Bacteroidota</taxon>
        <taxon>Bacteroidia</taxon>
        <taxon>Marinilabiliales</taxon>
        <taxon>Marinilabiliaceae</taxon>
        <taxon>Saccharicrinis</taxon>
    </lineage>
</organism>
<keyword evidence="1" id="KW-0812">Transmembrane</keyword>
<feature type="transmembrane region" description="Helical" evidence="1">
    <location>
        <begin position="38"/>
        <end position="64"/>
    </location>
</feature>
<dbReference type="EMBL" id="BAMD01000025">
    <property type="protein sequence ID" value="GAF03559.1"/>
    <property type="molecule type" value="Genomic_DNA"/>
</dbReference>
<dbReference type="RefSeq" id="WP_027473065.1">
    <property type="nucleotide sequence ID" value="NZ_BAMD01000025.1"/>
</dbReference>
<evidence type="ECO:0000313" key="3">
    <source>
        <dbReference type="Proteomes" id="UP000019402"/>
    </source>
</evidence>
<name>W7YMF1_9BACT</name>
<comment type="caution">
    <text evidence="2">The sequence shown here is derived from an EMBL/GenBank/DDBJ whole genome shotgun (WGS) entry which is preliminary data.</text>
</comment>
<feature type="transmembrane region" description="Helical" evidence="1">
    <location>
        <begin position="6"/>
        <end position="26"/>
    </location>
</feature>
<evidence type="ECO:0000313" key="2">
    <source>
        <dbReference type="EMBL" id="GAF03559.1"/>
    </source>
</evidence>
<keyword evidence="1" id="KW-0472">Membrane</keyword>
<gene>
    <name evidence="2" type="ORF">JCM21142_52237</name>
</gene>
<sequence>MGVLFMAFVILIACLILTKLFNQVWFNKKIYGVSALTNVISGIVGMAISMILNSGWYFVVWFPWVNSNEITLSNKESPNGLTIFYLGAFMLTVIAETLTNWLIIGCILLQLLSNLTTKCCIRKGFYFKEVNITLILVLALAY</sequence>
<proteinExistence type="predicted"/>
<keyword evidence="1" id="KW-1133">Transmembrane helix</keyword>
<dbReference type="AlphaFoldDB" id="W7YMF1"/>
<evidence type="ECO:0000256" key="1">
    <source>
        <dbReference type="SAM" id="Phobius"/>
    </source>
</evidence>
<protein>
    <submittedName>
        <fullName evidence="2">Uncharacterized protein</fullName>
    </submittedName>
</protein>
<feature type="transmembrane region" description="Helical" evidence="1">
    <location>
        <begin position="84"/>
        <end position="112"/>
    </location>
</feature>
<keyword evidence="3" id="KW-1185">Reference proteome</keyword>
<accession>W7YMF1</accession>
<reference evidence="2 3" key="1">
    <citation type="journal article" date="2014" name="Genome Announc.">
        <title>Draft Genome Sequence of Cytophaga fermentans JCM 21142T, a Facultative Anaerobe Isolated from Marine Mud.</title>
        <authorList>
            <person name="Starns D."/>
            <person name="Oshima K."/>
            <person name="Suda W."/>
            <person name="Iino T."/>
            <person name="Yuki M."/>
            <person name="Inoue J."/>
            <person name="Kitamura K."/>
            <person name="Iida T."/>
            <person name="Darby A."/>
            <person name="Hattori M."/>
            <person name="Ohkuma M."/>
        </authorList>
    </citation>
    <scope>NUCLEOTIDE SEQUENCE [LARGE SCALE GENOMIC DNA]</scope>
    <source>
        <strain evidence="2 3">JCM 21142</strain>
    </source>
</reference>
<dbReference type="OrthoDB" id="3078378at2"/>